<feature type="compositionally biased region" description="Acidic residues" evidence="1">
    <location>
        <begin position="131"/>
        <end position="145"/>
    </location>
</feature>
<comment type="caution">
    <text evidence="2">The sequence shown here is derived from an EMBL/GenBank/DDBJ whole genome shotgun (WGS) entry which is preliminary data.</text>
</comment>
<protein>
    <submittedName>
        <fullName evidence="2">Uncharacterized protein</fullName>
    </submittedName>
</protein>
<sequence>MSEGPNSKDPSGKGSEAVETIEIQANIGNGSNDLKEDEALTSQKTAAGNIDFNLEEEFAIIEQYTRMCEGKKTHDAQGNATQQSIEASPISSKHPTRTKGKKKAAQGQELSTTKRSQIKMQNDKVAKEQTYEDNSDDAQSNDEEEARLTWDIGKMLGLKVANEEQVKESLLTLRRSNRKRTNKGVEGCH</sequence>
<gene>
    <name evidence="2" type="ORF">RIF29_41877</name>
</gene>
<dbReference type="Proteomes" id="UP001372338">
    <property type="component" value="Unassembled WGS sequence"/>
</dbReference>
<feature type="compositionally biased region" description="Basic and acidic residues" evidence="1">
    <location>
        <begin position="121"/>
        <end position="130"/>
    </location>
</feature>
<feature type="compositionally biased region" description="Polar residues" evidence="1">
    <location>
        <begin position="108"/>
        <end position="120"/>
    </location>
</feature>
<feature type="region of interest" description="Disordered" evidence="1">
    <location>
        <begin position="71"/>
        <end position="146"/>
    </location>
</feature>
<feature type="compositionally biased region" description="Polar residues" evidence="1">
    <location>
        <begin position="76"/>
        <end position="93"/>
    </location>
</feature>
<proteinExistence type="predicted"/>
<keyword evidence="3" id="KW-1185">Reference proteome</keyword>
<dbReference type="AlphaFoldDB" id="A0AAN9E856"/>
<evidence type="ECO:0000256" key="1">
    <source>
        <dbReference type="SAM" id="MobiDB-lite"/>
    </source>
</evidence>
<evidence type="ECO:0000313" key="2">
    <source>
        <dbReference type="EMBL" id="KAK7247002.1"/>
    </source>
</evidence>
<feature type="region of interest" description="Disordered" evidence="1">
    <location>
        <begin position="1"/>
        <end position="40"/>
    </location>
</feature>
<name>A0AAN9E856_CROPI</name>
<evidence type="ECO:0000313" key="3">
    <source>
        <dbReference type="Proteomes" id="UP001372338"/>
    </source>
</evidence>
<accession>A0AAN9E856</accession>
<organism evidence="2 3">
    <name type="scientific">Crotalaria pallida</name>
    <name type="common">Smooth rattlebox</name>
    <name type="synonym">Crotalaria striata</name>
    <dbReference type="NCBI Taxonomy" id="3830"/>
    <lineage>
        <taxon>Eukaryota</taxon>
        <taxon>Viridiplantae</taxon>
        <taxon>Streptophyta</taxon>
        <taxon>Embryophyta</taxon>
        <taxon>Tracheophyta</taxon>
        <taxon>Spermatophyta</taxon>
        <taxon>Magnoliopsida</taxon>
        <taxon>eudicotyledons</taxon>
        <taxon>Gunneridae</taxon>
        <taxon>Pentapetalae</taxon>
        <taxon>rosids</taxon>
        <taxon>fabids</taxon>
        <taxon>Fabales</taxon>
        <taxon>Fabaceae</taxon>
        <taxon>Papilionoideae</taxon>
        <taxon>50 kb inversion clade</taxon>
        <taxon>genistoids sensu lato</taxon>
        <taxon>core genistoids</taxon>
        <taxon>Crotalarieae</taxon>
        <taxon>Crotalaria</taxon>
    </lineage>
</organism>
<feature type="compositionally biased region" description="Basic residues" evidence="1">
    <location>
        <begin position="94"/>
        <end position="104"/>
    </location>
</feature>
<reference evidence="2 3" key="1">
    <citation type="submission" date="2024-01" db="EMBL/GenBank/DDBJ databases">
        <title>The genomes of 5 underutilized Papilionoideae crops provide insights into root nodulation and disease resistanc.</title>
        <authorList>
            <person name="Yuan L."/>
        </authorList>
    </citation>
    <scope>NUCLEOTIDE SEQUENCE [LARGE SCALE GENOMIC DNA]</scope>
    <source>
        <strain evidence="2">ZHUSHIDOU_FW_LH</strain>
        <tissue evidence="2">Leaf</tissue>
    </source>
</reference>
<dbReference type="EMBL" id="JAYWIO010000008">
    <property type="protein sequence ID" value="KAK7247002.1"/>
    <property type="molecule type" value="Genomic_DNA"/>
</dbReference>